<organism evidence="2 3">
    <name type="scientific">candidate division Kazan bacterium GW2011_GWB1_52_7</name>
    <dbReference type="NCBI Taxonomy" id="1620414"/>
    <lineage>
        <taxon>Bacteria</taxon>
        <taxon>Bacteria division Kazan-3B-28</taxon>
    </lineage>
</organism>
<dbReference type="EMBL" id="LCRB01000002">
    <property type="protein sequence ID" value="KKW26923.1"/>
    <property type="molecule type" value="Genomic_DNA"/>
</dbReference>
<reference evidence="2 3" key="1">
    <citation type="journal article" date="2015" name="Nature">
        <title>rRNA introns, odd ribosomes, and small enigmatic genomes across a large radiation of phyla.</title>
        <authorList>
            <person name="Brown C.T."/>
            <person name="Hug L.A."/>
            <person name="Thomas B.C."/>
            <person name="Sharon I."/>
            <person name="Castelle C.J."/>
            <person name="Singh A."/>
            <person name="Wilkins M.J."/>
            <person name="Williams K.H."/>
            <person name="Banfield J.F."/>
        </authorList>
    </citation>
    <scope>NUCLEOTIDE SEQUENCE [LARGE SCALE GENOMIC DNA]</scope>
</reference>
<dbReference type="Proteomes" id="UP000034913">
    <property type="component" value="Unassembled WGS sequence"/>
</dbReference>
<accession>A0A0G1X6X4</accession>
<evidence type="ECO:0000313" key="2">
    <source>
        <dbReference type="EMBL" id="KKW26923.1"/>
    </source>
</evidence>
<dbReference type="PIRSF" id="PIRSF004681">
    <property type="entry name" value="UCP004681"/>
    <property type="match status" value="1"/>
</dbReference>
<dbReference type="Pfam" id="PF01894">
    <property type="entry name" value="YjbQ"/>
    <property type="match status" value="1"/>
</dbReference>
<dbReference type="PANTHER" id="PTHR30615:SF8">
    <property type="entry name" value="UPF0047 PROTEIN C4A8.02C"/>
    <property type="match status" value="1"/>
</dbReference>
<proteinExistence type="inferred from homology"/>
<gene>
    <name evidence="2" type="ORF">VF00_C0002G0248</name>
</gene>
<dbReference type="PANTHER" id="PTHR30615">
    <property type="entry name" value="UNCHARACTERIZED PROTEIN YJBQ-RELATED"/>
    <property type="match status" value="1"/>
</dbReference>
<dbReference type="InterPro" id="IPR001602">
    <property type="entry name" value="UPF0047_YjbQ-like"/>
</dbReference>
<evidence type="ECO:0008006" key="4">
    <source>
        <dbReference type="Google" id="ProtNLM"/>
    </source>
</evidence>
<dbReference type="AlphaFoldDB" id="A0A0G1X6X4"/>
<evidence type="ECO:0000256" key="1">
    <source>
        <dbReference type="ARBA" id="ARBA00005534"/>
    </source>
</evidence>
<dbReference type="Gene3D" id="2.60.120.460">
    <property type="entry name" value="YjbQ-like"/>
    <property type="match status" value="1"/>
</dbReference>
<dbReference type="InterPro" id="IPR035917">
    <property type="entry name" value="YjbQ-like_sf"/>
</dbReference>
<comment type="similarity">
    <text evidence="1">Belongs to the UPF0047 family.</text>
</comment>
<evidence type="ECO:0000313" key="3">
    <source>
        <dbReference type="Proteomes" id="UP000034913"/>
    </source>
</evidence>
<comment type="caution">
    <text evidence="2">The sequence shown here is derived from an EMBL/GenBank/DDBJ whole genome shotgun (WGS) entry which is preliminary data.</text>
</comment>
<name>A0A0G1X6X4_UNCK3</name>
<sequence>MAADRGRKLDLVNMELRVTTRGHFDFVDVTDQVNGHLKEVGAVDGAVLVFVKGTTASVIVNENEPGFREDLVKHWQALAPITGDYQHNRNANDGNAYAHILATLVGSSLTLPIKDGMLNLGVWQRVLIVDFDERPRERQLVIQVL</sequence>
<dbReference type="NCBIfam" id="TIGR00149">
    <property type="entry name" value="TIGR00149_YjbQ"/>
    <property type="match status" value="1"/>
</dbReference>
<dbReference type="SUPFAM" id="SSF111038">
    <property type="entry name" value="YjbQ-like"/>
    <property type="match status" value="1"/>
</dbReference>
<protein>
    <recommendedName>
        <fullName evidence="4">Secondary thiamine-phosphate synthase enzyme</fullName>
    </recommendedName>
</protein>